<name>A0A7R8Z9D9_TIMDO</name>
<feature type="compositionally biased region" description="Polar residues" evidence="1">
    <location>
        <begin position="1"/>
        <end position="11"/>
    </location>
</feature>
<reference evidence="3" key="1">
    <citation type="submission" date="2020-11" db="EMBL/GenBank/DDBJ databases">
        <authorList>
            <person name="Tran Van P."/>
        </authorList>
    </citation>
    <scope>NUCLEOTIDE SEQUENCE</scope>
</reference>
<dbReference type="InterPro" id="IPR007180">
    <property type="entry name" value="DUF382"/>
</dbReference>
<dbReference type="PANTHER" id="PTHR12785:SF6">
    <property type="entry name" value="SPLICING FACTOR 3B SUBUNIT 2"/>
    <property type="match status" value="1"/>
</dbReference>
<dbReference type="Pfam" id="PF04046">
    <property type="entry name" value="PSP"/>
    <property type="match status" value="1"/>
</dbReference>
<dbReference type="PANTHER" id="PTHR12785">
    <property type="entry name" value="SPLICING FACTOR 3B"/>
    <property type="match status" value="1"/>
</dbReference>
<feature type="compositionally biased region" description="Basic residues" evidence="1">
    <location>
        <begin position="898"/>
        <end position="907"/>
    </location>
</feature>
<feature type="region of interest" description="Disordered" evidence="1">
    <location>
        <begin position="1"/>
        <end position="21"/>
    </location>
</feature>
<dbReference type="InterPro" id="IPR006568">
    <property type="entry name" value="PSP_pro-rich"/>
</dbReference>
<proteinExistence type="predicted"/>
<gene>
    <name evidence="3" type="ORF">TDIB3V08_LOCUS5496</name>
</gene>
<feature type="compositionally biased region" description="Basic and acidic residues" evidence="1">
    <location>
        <begin position="421"/>
        <end position="447"/>
    </location>
</feature>
<dbReference type="GO" id="GO:0005689">
    <property type="term" value="C:U12-type spliceosomal complex"/>
    <property type="evidence" value="ECO:0007669"/>
    <property type="project" value="TreeGrafter"/>
</dbReference>
<feature type="region of interest" description="Disordered" evidence="1">
    <location>
        <begin position="880"/>
        <end position="923"/>
    </location>
</feature>
<feature type="compositionally biased region" description="Basic and acidic residues" evidence="1">
    <location>
        <begin position="45"/>
        <end position="60"/>
    </location>
</feature>
<feature type="compositionally biased region" description="Acidic residues" evidence="1">
    <location>
        <begin position="731"/>
        <end position="748"/>
    </location>
</feature>
<feature type="compositionally biased region" description="Polar residues" evidence="1">
    <location>
        <begin position="231"/>
        <end position="243"/>
    </location>
</feature>
<protein>
    <recommendedName>
        <fullName evidence="2">PSP proline-rich domain-containing protein</fullName>
    </recommendedName>
</protein>
<evidence type="ECO:0000256" key="1">
    <source>
        <dbReference type="SAM" id="MobiDB-lite"/>
    </source>
</evidence>
<feature type="region of interest" description="Disordered" evidence="1">
    <location>
        <begin position="730"/>
        <end position="760"/>
    </location>
</feature>
<feature type="region of interest" description="Disordered" evidence="1">
    <location>
        <begin position="421"/>
        <end position="467"/>
    </location>
</feature>
<accession>A0A7R8Z9D9</accession>
<feature type="compositionally biased region" description="Acidic residues" evidence="1">
    <location>
        <begin position="448"/>
        <end position="458"/>
    </location>
</feature>
<feature type="region of interest" description="Disordered" evidence="1">
    <location>
        <begin position="231"/>
        <end position="256"/>
    </location>
</feature>
<dbReference type="AlphaFoldDB" id="A0A7R8Z9D9"/>
<dbReference type="Pfam" id="PF04037">
    <property type="entry name" value="DUF382"/>
    <property type="match status" value="1"/>
</dbReference>
<sequence>MDGSQDDSNMPEQPFHERIQKQQLMIEQQRQEELLRLQQSAMAEKQQEEQERQMRQRRQEEELFRLQQEALLEKQRELQAMSIPPPISVTPVLPPPPPTISGMMPPGIDMTAPPPNTPIAPPPPQMRGPPPAVAMPPPPGMEPMNMPVSGPPGVELDDESRGKLPSLLSIKVDPPPSDMKEVKLPMALEQALAFKTERAKQIGVEAEEMGENSFLTILDLLTDKPKIRQDSSCATLSTDNQSIPEPPPAPVISRSGLDTIYDLDDDEEEERVVVGVGGGGRAHQKDKRSKRKKKKKRRGRHQHKLELELQQQQKKDLETGEKESQVEIDLTAEDGEIEKENDEETVTEAAPAIDNWEEVTPDPANSYVDFVSVDEDVAESGDVTDTDIIVKETLGIHELEPMYRQFARIFETFRISDPVKLDDPNDLIPKEPLKEYPPDLKKVPRLEDEYDDDDIEEDENKKQEEKTKLSKRKLKKLTRLSVAELKQLVTRPDVVEMHDVTARDPKLLVQLKAHRNTVPVPRHWCFKRKYLQGKRGIEKPPFDLPEFIKKTGIMEMRAALQEKEDQRTLKAKMRERARPKLGKIDIDYQKLHDAFFKWQTKPRMSIHGDLYYEGKEFETRLKEKKPGDLTDELRTALGMPTGPNAHKVPPPWLIAMQRYGPPPSYPNLKIAGLNAPIPEGCSFGYHAGGWGKPPVDENGRPLYGDVFGIQVQDLQAEPEEEEVDTAIWGELESESEEESEEEEDEDEEGGGKEDDTGLVTPVEGLITPSGITSIPAGMETPEIIELRKRKIESEMEGGETPALFQVLPEKRMDRVGGAMMASTHIYDMTGAGAPPPAPVIRRGGLEGSGTVELALDPSELDLVDTDAMAVRYEQQIREQQSQLQKEDLSDMLADHVARQKNKRKQRQQHQDNKQAKKYKEFKF</sequence>
<organism evidence="3">
    <name type="scientific">Timema douglasi</name>
    <name type="common">Walking stick</name>
    <dbReference type="NCBI Taxonomy" id="61478"/>
    <lineage>
        <taxon>Eukaryota</taxon>
        <taxon>Metazoa</taxon>
        <taxon>Ecdysozoa</taxon>
        <taxon>Arthropoda</taxon>
        <taxon>Hexapoda</taxon>
        <taxon>Insecta</taxon>
        <taxon>Pterygota</taxon>
        <taxon>Neoptera</taxon>
        <taxon>Polyneoptera</taxon>
        <taxon>Phasmatodea</taxon>
        <taxon>Timematodea</taxon>
        <taxon>Timematoidea</taxon>
        <taxon>Timematidae</taxon>
        <taxon>Timema</taxon>
    </lineage>
</organism>
<evidence type="ECO:0000313" key="3">
    <source>
        <dbReference type="EMBL" id="CAD7199241.1"/>
    </source>
</evidence>
<feature type="compositionally biased region" description="Basic residues" evidence="1">
    <location>
        <begin position="282"/>
        <end position="303"/>
    </location>
</feature>
<feature type="domain" description="PSP proline-rich" evidence="2">
    <location>
        <begin position="621"/>
        <end position="679"/>
    </location>
</feature>
<feature type="compositionally biased region" description="Basic and acidic residues" evidence="1">
    <location>
        <begin position="313"/>
        <end position="325"/>
    </location>
</feature>
<feature type="region of interest" description="Disordered" evidence="1">
    <location>
        <begin position="269"/>
        <end position="332"/>
    </location>
</feature>
<feature type="region of interest" description="Disordered" evidence="1">
    <location>
        <begin position="35"/>
        <end position="60"/>
    </location>
</feature>
<feature type="compositionally biased region" description="Basic and acidic residues" evidence="1">
    <location>
        <begin position="884"/>
        <end position="897"/>
    </location>
</feature>
<feature type="compositionally biased region" description="Basic and acidic residues" evidence="1">
    <location>
        <begin position="908"/>
        <end position="923"/>
    </location>
</feature>
<dbReference type="EMBL" id="OA566657">
    <property type="protein sequence ID" value="CAD7199241.1"/>
    <property type="molecule type" value="Genomic_DNA"/>
</dbReference>
<dbReference type="SMART" id="SM00581">
    <property type="entry name" value="PSP"/>
    <property type="match status" value="1"/>
</dbReference>
<evidence type="ECO:0000259" key="2">
    <source>
        <dbReference type="SMART" id="SM00581"/>
    </source>
</evidence>
<dbReference type="InterPro" id="IPR052584">
    <property type="entry name" value="U2_snRNP_Complex_Component"/>
</dbReference>